<accession>A0AAQ1PAS1</accession>
<dbReference type="AlphaFoldDB" id="A0AAQ1PAS1"/>
<dbReference type="Proteomes" id="UP000294335">
    <property type="component" value="Unassembled WGS sequence"/>
</dbReference>
<sequence length="108" mass="11115">MIAAHTMIARSLAGMITREACTIASAIVPTHAGATSAAIAAAVATTTTVAATATASAATTFGIRGTDRRDIGRQQCRCAECQSTRKDGHQGFSHVVSPPKAQVELTCW</sequence>
<protein>
    <submittedName>
        <fullName evidence="1">Uncharacterized protein</fullName>
    </submittedName>
</protein>
<dbReference type="EMBL" id="OPYN01000154">
    <property type="protein sequence ID" value="SPO61831.1"/>
    <property type="molecule type" value="Genomic_DNA"/>
</dbReference>
<keyword evidence="2" id="KW-1185">Reference proteome</keyword>
<evidence type="ECO:0000313" key="2">
    <source>
        <dbReference type="Proteomes" id="UP000294335"/>
    </source>
</evidence>
<reference evidence="1 2" key="1">
    <citation type="submission" date="2018-02" db="EMBL/GenBank/DDBJ databases">
        <authorList>
            <person name="Dubost A."/>
        </authorList>
    </citation>
    <scope>NUCLEOTIDE SEQUENCE [LARGE SCALE GENOMIC DNA]</scope>
    <source>
        <strain evidence="2">JV551A3</strain>
    </source>
</reference>
<evidence type="ECO:0000313" key="1">
    <source>
        <dbReference type="EMBL" id="SPO61831.1"/>
    </source>
</evidence>
<gene>
    <name evidence="1" type="ORF">JV551A3_V1_1540001</name>
</gene>
<comment type="caution">
    <text evidence="1">The sequence shown here is derived from an EMBL/GenBank/DDBJ whole genome shotgun (WGS) entry which is preliminary data.</text>
</comment>
<name>A0AAQ1PAS1_9PSED</name>
<organism evidence="1 2">
    <name type="scientific">Pseudomonas inefficax</name>
    <dbReference type="NCBI Taxonomy" id="2078786"/>
    <lineage>
        <taxon>Bacteria</taxon>
        <taxon>Pseudomonadati</taxon>
        <taxon>Pseudomonadota</taxon>
        <taxon>Gammaproteobacteria</taxon>
        <taxon>Pseudomonadales</taxon>
        <taxon>Pseudomonadaceae</taxon>
        <taxon>Pseudomonas</taxon>
    </lineage>
</organism>
<proteinExistence type="predicted"/>